<feature type="region of interest" description="Disordered" evidence="1">
    <location>
        <begin position="42"/>
        <end position="64"/>
    </location>
</feature>
<gene>
    <name evidence="2" type="ORF">AAGT95_02925</name>
</gene>
<name>A0ABZ3CUV8_9GAMM</name>
<accession>A0ABZ3CUV8</accession>
<proteinExistence type="predicted"/>
<protein>
    <submittedName>
        <fullName evidence="2">Phage virion morphogenesis protein</fullName>
    </submittedName>
</protein>
<dbReference type="NCBIfam" id="TIGR01635">
    <property type="entry name" value="tail_comp_S"/>
    <property type="match status" value="2"/>
</dbReference>
<keyword evidence="3" id="KW-1185">Reference proteome</keyword>
<dbReference type="InterPro" id="IPR006522">
    <property type="entry name" value="Phage_virion_morphogenesis"/>
</dbReference>
<evidence type="ECO:0000256" key="1">
    <source>
        <dbReference type="SAM" id="MobiDB-lite"/>
    </source>
</evidence>
<dbReference type="Pfam" id="PF05069">
    <property type="entry name" value="Phage_tail_S"/>
    <property type="match status" value="2"/>
</dbReference>
<dbReference type="RefSeq" id="WP_342595476.1">
    <property type="nucleotide sequence ID" value="NZ_CP151919.1"/>
</dbReference>
<evidence type="ECO:0000313" key="3">
    <source>
        <dbReference type="Proteomes" id="UP001453229"/>
    </source>
</evidence>
<organism evidence="2 3">
    <name type="scientific">Salinicola lusitanus</name>
    <dbReference type="NCBI Taxonomy" id="1949085"/>
    <lineage>
        <taxon>Bacteria</taxon>
        <taxon>Pseudomonadati</taxon>
        <taxon>Pseudomonadota</taxon>
        <taxon>Gammaproteobacteria</taxon>
        <taxon>Oceanospirillales</taxon>
        <taxon>Halomonadaceae</taxon>
        <taxon>Salinicola</taxon>
    </lineage>
</organism>
<reference evidence="2 3" key="1">
    <citation type="submission" date="2024-04" db="EMBL/GenBank/DDBJ databases">
        <title>Salinicola lusitanus LLJ914,a marine bacterium isolated from the Okinawa Trough.</title>
        <authorList>
            <person name="Li J."/>
        </authorList>
    </citation>
    <scope>NUCLEOTIDE SEQUENCE [LARGE SCALE GENOMIC DNA]</scope>
    <source>
        <strain evidence="2 3">LLJ914</strain>
    </source>
</reference>
<dbReference type="Proteomes" id="UP001453229">
    <property type="component" value="Chromosome"/>
</dbReference>
<dbReference type="EMBL" id="CP151919">
    <property type="protein sequence ID" value="XAD54947.1"/>
    <property type="molecule type" value="Genomic_DNA"/>
</dbReference>
<sequence>MTTDDLEILEEWVQPLIEELEPSARKNLSRQIALALRKSQQQRIRQQKNPDGSAYQARVGKKQTRRARKRLRFIYEKPGHEPEEREIVNWIQTPQTYFGYDERKGGDLRTFLKRRVVRVIERDLTPVARPGARGKRSPDNRMFQKLATARYLKMNATADGASVGYEGRIAHIARIHQEGQTAPVNPYVRHDYPERELLGATPDDIEMIHDMLVRHLGSDMDG</sequence>
<evidence type="ECO:0000313" key="2">
    <source>
        <dbReference type="EMBL" id="XAD54947.1"/>
    </source>
</evidence>